<evidence type="ECO:0000256" key="8">
    <source>
        <dbReference type="ARBA" id="ARBA00023228"/>
    </source>
</evidence>
<feature type="transmembrane region" description="Helical" evidence="12">
    <location>
        <begin position="99"/>
        <end position="119"/>
    </location>
</feature>
<reference evidence="13 14" key="1">
    <citation type="submission" date="2024-05" db="EMBL/GenBank/DDBJ databases">
        <authorList>
            <person name="Wallberg A."/>
        </authorList>
    </citation>
    <scope>NUCLEOTIDE SEQUENCE [LARGE SCALE GENOMIC DNA]</scope>
</reference>
<proteinExistence type="inferred from homology"/>
<comment type="subcellular location">
    <subcellularLocation>
        <location evidence="2">Cytoplasm</location>
        <location evidence="2">Perinuclear region</location>
    </subcellularLocation>
    <subcellularLocation>
        <location evidence="1">Lysosome membrane</location>
        <topology evidence="1">Multi-pass membrane protein</topology>
    </subcellularLocation>
</comment>
<evidence type="ECO:0000256" key="4">
    <source>
        <dbReference type="ARBA" id="ARBA00022490"/>
    </source>
</evidence>
<accession>A0AAV2Q5E0</accession>
<evidence type="ECO:0000256" key="9">
    <source>
        <dbReference type="ARBA" id="ARBA00035284"/>
    </source>
</evidence>
<evidence type="ECO:0000256" key="6">
    <source>
        <dbReference type="ARBA" id="ARBA00022989"/>
    </source>
</evidence>
<evidence type="ECO:0000256" key="7">
    <source>
        <dbReference type="ARBA" id="ARBA00023136"/>
    </source>
</evidence>
<dbReference type="AlphaFoldDB" id="A0AAV2Q5E0"/>
<keyword evidence="14" id="KW-1185">Reference proteome</keyword>
<keyword evidence="6 12" id="KW-1133">Transmembrane helix</keyword>
<dbReference type="GO" id="GO:0048471">
    <property type="term" value="C:perinuclear region of cytoplasm"/>
    <property type="evidence" value="ECO:0007669"/>
    <property type="project" value="UniProtKB-SubCell"/>
</dbReference>
<evidence type="ECO:0000313" key="13">
    <source>
        <dbReference type="EMBL" id="CAL4068441.1"/>
    </source>
</evidence>
<keyword evidence="4" id="KW-0963">Cytoplasm</keyword>
<protein>
    <recommendedName>
        <fullName evidence="9">Membrane protein BRI3</fullName>
    </recommendedName>
    <alternativeName>
        <fullName evidence="10">Brain protein I3</fullName>
    </alternativeName>
</protein>
<dbReference type="PANTHER" id="PTHR13551">
    <property type="entry name" value="BRAIN PROTEIN I3"/>
    <property type="match status" value="1"/>
</dbReference>
<comment type="similarity">
    <text evidence="3">Belongs to the BRI3 family.</text>
</comment>
<evidence type="ECO:0000256" key="5">
    <source>
        <dbReference type="ARBA" id="ARBA00022692"/>
    </source>
</evidence>
<dbReference type="EMBL" id="CAXKWB010003143">
    <property type="protein sequence ID" value="CAL4068441.1"/>
    <property type="molecule type" value="Genomic_DNA"/>
</dbReference>
<evidence type="ECO:0000256" key="3">
    <source>
        <dbReference type="ARBA" id="ARBA00008090"/>
    </source>
</evidence>
<keyword evidence="7 12" id="KW-0472">Membrane</keyword>
<comment type="caution">
    <text evidence="13">The sequence shown here is derived from an EMBL/GenBank/DDBJ whole genome shotgun (WGS) entry which is preliminary data.</text>
</comment>
<evidence type="ECO:0000256" key="1">
    <source>
        <dbReference type="ARBA" id="ARBA00004155"/>
    </source>
</evidence>
<organism evidence="13 14">
    <name type="scientific">Meganyctiphanes norvegica</name>
    <name type="common">Northern krill</name>
    <name type="synonym">Thysanopoda norvegica</name>
    <dbReference type="NCBI Taxonomy" id="48144"/>
    <lineage>
        <taxon>Eukaryota</taxon>
        <taxon>Metazoa</taxon>
        <taxon>Ecdysozoa</taxon>
        <taxon>Arthropoda</taxon>
        <taxon>Crustacea</taxon>
        <taxon>Multicrustacea</taxon>
        <taxon>Malacostraca</taxon>
        <taxon>Eumalacostraca</taxon>
        <taxon>Eucarida</taxon>
        <taxon>Euphausiacea</taxon>
        <taxon>Euphausiidae</taxon>
        <taxon>Meganyctiphanes</taxon>
    </lineage>
</organism>
<comment type="subunit">
    <text evidence="11">Interacts with BRI3BP. Interacts with MGAT1 and IFITM3.</text>
</comment>
<sequence>MFLSSNGGTTMLECLDPDCTSPEHRMCASLTVPSVKLKAQYPMGQNLAMTEISEVKSLTAFDSERPVLQNRRRDSKEELMAAGICTTCKVGYLDRKLTLPGILSGIFMFPVGIWCLLAFRDKFCPKCDAHYPWTSTGNAIYT</sequence>
<dbReference type="PANTHER" id="PTHR13551:SF1">
    <property type="entry name" value="MEMBRANE PROTEIN BRI3"/>
    <property type="match status" value="1"/>
</dbReference>
<evidence type="ECO:0000256" key="2">
    <source>
        <dbReference type="ARBA" id="ARBA00004556"/>
    </source>
</evidence>
<evidence type="ECO:0000256" key="11">
    <source>
        <dbReference type="ARBA" id="ARBA00046593"/>
    </source>
</evidence>
<evidence type="ECO:0000313" key="14">
    <source>
        <dbReference type="Proteomes" id="UP001497623"/>
    </source>
</evidence>
<name>A0AAV2Q5E0_MEGNR</name>
<keyword evidence="5 12" id="KW-0812">Transmembrane</keyword>
<dbReference type="GO" id="GO:0005765">
    <property type="term" value="C:lysosomal membrane"/>
    <property type="evidence" value="ECO:0007669"/>
    <property type="project" value="UniProtKB-SubCell"/>
</dbReference>
<dbReference type="Proteomes" id="UP001497623">
    <property type="component" value="Unassembled WGS sequence"/>
</dbReference>
<gene>
    <name evidence="13" type="ORF">MNOR_LOCUS7243</name>
</gene>
<evidence type="ECO:0000256" key="10">
    <source>
        <dbReference type="ARBA" id="ARBA00035449"/>
    </source>
</evidence>
<keyword evidence="8" id="KW-0458">Lysosome</keyword>
<dbReference type="InterPro" id="IPR019317">
    <property type="entry name" value="BRI3"/>
</dbReference>
<dbReference type="Pfam" id="PF10164">
    <property type="entry name" value="BRI3"/>
    <property type="match status" value="1"/>
</dbReference>
<evidence type="ECO:0000256" key="12">
    <source>
        <dbReference type="SAM" id="Phobius"/>
    </source>
</evidence>